<evidence type="ECO:0000256" key="4">
    <source>
        <dbReference type="ARBA" id="ARBA00022741"/>
    </source>
</evidence>
<dbReference type="GO" id="GO:0005737">
    <property type="term" value="C:cytoplasm"/>
    <property type="evidence" value="ECO:0007669"/>
    <property type="project" value="TreeGrafter"/>
</dbReference>
<dbReference type="Proteomes" id="UP000515135">
    <property type="component" value="Unplaced"/>
</dbReference>
<dbReference type="Gene3D" id="3.40.850.10">
    <property type="entry name" value="Kinesin motor domain"/>
    <property type="match status" value="2"/>
</dbReference>
<dbReference type="SUPFAM" id="SSF52540">
    <property type="entry name" value="P-loop containing nucleoside triphosphate hydrolases"/>
    <property type="match status" value="3"/>
</dbReference>
<feature type="region of interest" description="Disordered" evidence="13">
    <location>
        <begin position="2612"/>
        <end position="2643"/>
    </location>
</feature>
<dbReference type="Gene3D" id="1.10.10.820">
    <property type="match status" value="1"/>
</dbReference>
<evidence type="ECO:0000256" key="8">
    <source>
        <dbReference type="ARBA" id="ARBA00023123"/>
    </source>
</evidence>
<evidence type="ECO:0000256" key="9">
    <source>
        <dbReference type="ARBA" id="ARBA00023175"/>
    </source>
</evidence>
<dbReference type="Gene3D" id="6.20.240.20">
    <property type="match status" value="1"/>
</dbReference>
<dbReference type="GO" id="GO:0005524">
    <property type="term" value="F:ATP binding"/>
    <property type="evidence" value="ECO:0007669"/>
    <property type="project" value="UniProtKB-UniRule"/>
</dbReference>
<evidence type="ECO:0000313" key="18">
    <source>
        <dbReference type="RefSeq" id="XP_019622362.1"/>
    </source>
</evidence>
<feature type="domain" description="Dilute" evidence="14">
    <location>
        <begin position="2709"/>
        <end position="2988"/>
    </location>
</feature>
<reference evidence="18" key="1">
    <citation type="submission" date="2025-08" db="UniProtKB">
        <authorList>
            <consortium name="RefSeq"/>
        </authorList>
    </citation>
    <scope>IDENTIFICATION</scope>
    <source>
        <tissue evidence="18">Gonad</tissue>
    </source>
</reference>
<dbReference type="PROSITE" id="PS51456">
    <property type="entry name" value="MYOSIN_MOTOR"/>
    <property type="match status" value="1"/>
</dbReference>
<evidence type="ECO:0000313" key="17">
    <source>
        <dbReference type="Proteomes" id="UP000515135"/>
    </source>
</evidence>
<dbReference type="PRINTS" id="PR00193">
    <property type="entry name" value="MYOSINHEAVY"/>
</dbReference>
<dbReference type="InterPro" id="IPR000048">
    <property type="entry name" value="IQ_motif_EF-hand-BS"/>
</dbReference>
<feature type="compositionally biased region" description="Polar residues" evidence="13">
    <location>
        <begin position="1148"/>
        <end position="1159"/>
    </location>
</feature>
<dbReference type="GeneID" id="109468558"/>
<organism evidence="17 18">
    <name type="scientific">Branchiostoma belcheri</name>
    <name type="common">Amphioxus</name>
    <dbReference type="NCBI Taxonomy" id="7741"/>
    <lineage>
        <taxon>Eukaryota</taxon>
        <taxon>Metazoa</taxon>
        <taxon>Chordata</taxon>
        <taxon>Cephalochordata</taxon>
        <taxon>Leptocardii</taxon>
        <taxon>Amphioxiformes</taxon>
        <taxon>Branchiostomatidae</taxon>
        <taxon>Branchiostoma</taxon>
    </lineage>
</organism>
<feature type="coiled-coil region" evidence="12">
    <location>
        <begin position="2498"/>
        <end position="2536"/>
    </location>
</feature>
<dbReference type="InterPro" id="IPR002710">
    <property type="entry name" value="Dilute_dom"/>
</dbReference>
<dbReference type="KEGG" id="bbel:109468558"/>
<dbReference type="Pfam" id="PF00063">
    <property type="entry name" value="Myosin_head"/>
    <property type="match status" value="2"/>
</dbReference>
<keyword evidence="6" id="KW-0112">Calmodulin-binding</keyword>
<evidence type="ECO:0000256" key="6">
    <source>
        <dbReference type="ARBA" id="ARBA00022860"/>
    </source>
</evidence>
<feature type="region of interest" description="Disordered" evidence="13">
    <location>
        <begin position="1130"/>
        <end position="1192"/>
    </location>
</feature>
<protein>
    <submittedName>
        <fullName evidence="18">Unconventional myosin-Va-like isoform X1</fullName>
    </submittedName>
</protein>
<comment type="similarity">
    <text evidence="1 11">Belongs to the TRAFAC class myosin-kinesin ATPase superfamily. Myosin family.</text>
</comment>
<sequence>MTTAELYTKGAQVWVPHPELVWQGAELTKDYKPGDKEMHLETEEERETIVKKMKSDEDLPPLRNPDILVGQNDLTSLSYLHEPAVLYNLQVRFLQNNAIYTYCGIVLVAINPYEQLPLYGNEMVMAYTGQDMGAMDPHIYAVAEEAFRQMQRDERNQSIIVSGESGAGKTVSAKYAMRYFATVGGSSDDMEASIEQRVLASNPIMETNWSQFLSVGEYTAETAIERKVLASNPVMEAIGNAKTIRNDNSSRFGKYIQIGFNKNYTIIGANMRTYLLEKSRIVFQAENERTYHIFYQLCAAADLPEFEDFCLSDPMNFNYTNQGGDPVIKDLDDLEEFHNTKQAMSLLGFSDKIQQEIFRILAALLHLGNIEVDENFKDSEKCYIDPENPHLYAVAELLGVDMNQFRKWMCNRKITAVHQVIEKPLRSSEAMHGRDALAKFLYGQLFDWIVSKINTVLTPQAKENSFIGVLDIYGFEVFEVNSFEQFCINYANEKLQQQFTQHVFKLEQEEYVREEITWSFIDYYDNQPCIDLIEAKLGLLDLLDEECKLPKGSDQNWCQKLYDKHLKKAKHFDKPRMSNSAFIIYHFADKVEYQAEGFLEKNRDLVNEEHINILRASEKFQLVADLVSTKGGLPAPPPAKKGKITMKHLPQKHKQPSKEMRKTVGLQFKESLCLLMETLNSTTPHYVRCIKPNDEKRAFTFEPKRAMQQLRACGVLETIRISSAGYPSRWTYPEFFQRYRVLMVSTEINREDMKNTCATVVSRLIKDPDKFQFGKTKIFFRAGQVAYMEKLRSDKLRACSIMIQKHIRGWLMKRRYQKLKQLALWLQQRTRGILARRYLKWMRETKAATTIQKRFRGYLARSRYLKMRWTILRIQAWGRGKFARIRFLQLRYEVKARLIQRAWRGYVARKRYWHEMQSIILIQSCWRRWLAKKELKKLKIQAKSVDHYKKLNKGMENKIIDLQRKLNEQNKESKELHKKVEVIQDLQTQVTELKKTEEVAKVSSNKVHELEDEITKLKAELDLTKKEKQMLEEEGEIYKEEQEMLNTALKAEIDRLATENKELMEKVALQEEEFQAAHVPELELEKQELEEELAQERSQHQQLIKDYARMEQRYENLRDEMTLLQQGKVGDMDSAVPSPRMHRRAGSDVSSVDLNSESGYGTIGKGEGEEQDSPKAPPRVKSLKKHAQELEGENQRLKVMVEALDEEKARMETMLEAETGSEVGILVGLQKKLEALQRENQKLAALAEGKELPKDKDEENQAEVMARLQKRLEEVESERKKLEDLLEEKEKEVKEQQADLVDGGPEVRREFAILQRMIEVLEGDNEALLDDLKSKEKIALENEALKKNITTLEADNKNLLENIKAKEQSLLEKEEALDQYVEEGGRMEYELEDFQKSLGEMRTMFQEEAVEKSKQLISKQETIDRYVAREAEREETIKLLQEQLALLTGKIEVMSGYLQDMEFEFKETTTKLEEEKRAAVNELESQMEELALEKDTLDAVMEKKEREAEEMRQKMAQEKDSVVTEMQEELENILAEKQKLKMKIEDKEQEMAETAQKLEEEKEEELARVQEHLEAVETEKENIRREMAKKDIVMKEKLWKLEEEKKALVAEYQDELERLTDDADVLDALLEKKNQEMVDVENKLKTEKSSAVSELQEELEAIQFQREKLKAALDEKEVAMAQTAIKLQEEKDRDLKKVVSELEKEKEKFEAAVGEKESEIVKTKEELRAEKEAALSEMQRQMNEIIGEKEKLSTSLSEKEKEIVESVQKLKAEKEEREAKLLSEISALRKQVQDMEAKYREDMEQKEHEVKAKEETIDSHKAQAVTQESTVHVLMHQIKTLTKRIASMEDKIDDMEFEFQEKTEKLEGEKQSAVTELETQLKELSGQKDSMESLLKSKEREITEAQEKIKTENVGMVAKLQERLETMLAEKVALSQTIKKKDADMADMVRKLEDEKEQAINEVKEQLRRAREEQEGLKNVLGKKEAELSERVRKMEEEKRSLISQFQDQLDKLSDEKDILDALLEKKEQEMVETKQKLEEEKSGTVFKLKQELNDISREREMLQAAIHEKELSMAETSQKLGIQKESAVAEVKEQLEAVKKEREKWKKALEKKERDMTNRITRLEEEKENLATKYEKEVEKLVDDRDMLEAQMEKKDAEMVETQRTLEEEKAQAVRRVSQDLKIIISERMKLKIAIQEKEQMMADASDKLKDEKEKEISGLQTELDQRAEEKEKLQVALERKNSEVSKTKKQLNAEKQAAIRTLKRQLSGIIQEKQKLQKVIVQKEKEISQSMKKIQTQDQAVISELQRKVDEITGVRDKLQAANEKEVSNAVQALEDAISHMDTEEEKEKKRLHLLNLQNHVTKLEQENKDLQEALDVAKMKRFDIANLPEEMSDLVEENKKLKNDISNLRQAVADSNTEEELVKQLDVLTEELMVRREEVLTLKTSMVDQNIENSDQWDKETMTDLDLYLYPPEYLESLNEDGELMQAYLTQKETNRLLEAQMQASKKNAEFQEQELRNEIAALKEENIRQQKLLGQQTDRRDSAWSVHYVPDVDHSNLQLTPEARIEANLQHEITRLTADNLDLREEVENHDKQVRRLKKQIKILMKRQNMQGGDQSALTPDAGSEPSPKEDEGGPHVKTKDDRVFMGMLEYRKEDEQKLIKNLIIDLKPKSAVNMLPGLPAYILFMCIRHADYIGDDNKVKSLLTGTINGIKRVLKKRNEDFETVSFWLANTCRLLHNLKQYSGEESFANQNNKQQNEHCLRNFDLTEYRQVLSDLAVHIYQMMIKIMESKLQPMIVPGMLEHEAIPGVSGGARPSGMRQRTQSISDEMGGRYTLNSILKQLSVFHSIMTTHGMDPELVKQTFRQTFYIIGAGTLNNLLLRKEMCHWSKGMQIRYNVSQLEEWCRDHHLSDSGAIQSLEPVIQAAQLLQVNKKTEEDAKAICDTCKKLSSQQIIKILNLYTPVNEFEERVSISFIRIIQARLKERKDTQSTLLLDTKFSYPVTFPFNPSSLQLDSIQLPEALNVTFLRKV</sequence>
<dbReference type="InterPro" id="IPR036103">
    <property type="entry name" value="MYSc_Myo5"/>
</dbReference>
<dbReference type="Gene3D" id="1.20.5.190">
    <property type="match status" value="3"/>
</dbReference>
<feature type="region of interest" description="Actin-binding" evidence="11">
    <location>
        <begin position="672"/>
        <end position="694"/>
    </location>
</feature>
<dbReference type="InterPro" id="IPR001609">
    <property type="entry name" value="Myosin_head_motor_dom-like"/>
</dbReference>
<evidence type="ECO:0000256" key="2">
    <source>
        <dbReference type="ARBA" id="ARBA00022553"/>
    </source>
</evidence>
<dbReference type="GO" id="GO:0007015">
    <property type="term" value="P:actin filament organization"/>
    <property type="evidence" value="ECO:0007669"/>
    <property type="project" value="TreeGrafter"/>
</dbReference>
<keyword evidence="3" id="KW-0677">Repeat</keyword>
<dbReference type="PROSITE" id="PS51126">
    <property type="entry name" value="DILUTE"/>
    <property type="match status" value="1"/>
</dbReference>
<feature type="region of interest" description="Disordered" evidence="13">
    <location>
        <begin position="1798"/>
        <end position="1824"/>
    </location>
</feature>
<feature type="compositionally biased region" description="Polar residues" evidence="13">
    <location>
        <begin position="2612"/>
        <end position="2622"/>
    </location>
</feature>
<dbReference type="InterPro" id="IPR004009">
    <property type="entry name" value="SH3_Myosin"/>
</dbReference>
<feature type="compositionally biased region" description="Basic and acidic residues" evidence="13">
    <location>
        <begin position="1503"/>
        <end position="1522"/>
    </location>
</feature>
<dbReference type="PROSITE" id="PS50096">
    <property type="entry name" value="IQ"/>
    <property type="match status" value="6"/>
</dbReference>
<dbReference type="Pfam" id="PF01843">
    <property type="entry name" value="DIL"/>
    <property type="match status" value="1"/>
</dbReference>
<feature type="compositionally biased region" description="Basic and acidic residues" evidence="13">
    <location>
        <begin position="2631"/>
        <end position="2643"/>
    </location>
</feature>
<feature type="domain" description="Myosin motor" evidence="15">
    <location>
        <begin position="69"/>
        <end position="793"/>
    </location>
</feature>
<evidence type="ECO:0000256" key="5">
    <source>
        <dbReference type="ARBA" id="ARBA00022840"/>
    </source>
</evidence>
<keyword evidence="4 11" id="KW-0547">Nucleotide-binding</keyword>
<evidence type="ECO:0000256" key="1">
    <source>
        <dbReference type="ARBA" id="ARBA00008314"/>
    </source>
</evidence>
<dbReference type="Pfam" id="PF00612">
    <property type="entry name" value="IQ"/>
    <property type="match status" value="4"/>
</dbReference>
<keyword evidence="10 11" id="KW-0009">Actin-binding</keyword>
<dbReference type="GO" id="GO:0000146">
    <property type="term" value="F:microfilament motor activity"/>
    <property type="evidence" value="ECO:0007669"/>
    <property type="project" value="TreeGrafter"/>
</dbReference>
<dbReference type="PANTHER" id="PTHR13140:SF706">
    <property type="entry name" value="DILUTE CLASS UNCONVENTIONAL MYOSIN, ISOFORM C"/>
    <property type="match status" value="1"/>
</dbReference>
<dbReference type="PANTHER" id="PTHR13140">
    <property type="entry name" value="MYOSIN"/>
    <property type="match status" value="1"/>
</dbReference>
<dbReference type="FunFam" id="1.10.10.820:FF:000001">
    <property type="entry name" value="Myosin heavy chain"/>
    <property type="match status" value="1"/>
</dbReference>
<keyword evidence="2" id="KW-0597">Phosphoprotein</keyword>
<evidence type="ECO:0000256" key="13">
    <source>
        <dbReference type="SAM" id="MobiDB-lite"/>
    </source>
</evidence>
<dbReference type="PROSITE" id="PS51844">
    <property type="entry name" value="SH3_LIKE"/>
    <property type="match status" value="1"/>
</dbReference>
<feature type="compositionally biased region" description="Basic and acidic residues" evidence="13">
    <location>
        <begin position="1798"/>
        <end position="1821"/>
    </location>
</feature>
<dbReference type="Gene3D" id="1.20.120.720">
    <property type="entry name" value="Myosin VI head, motor domain, U50 subdomain"/>
    <property type="match status" value="1"/>
</dbReference>
<dbReference type="SMART" id="SM00242">
    <property type="entry name" value="MYSc"/>
    <property type="match status" value="1"/>
</dbReference>
<dbReference type="SMART" id="SM01132">
    <property type="entry name" value="DIL"/>
    <property type="match status" value="1"/>
</dbReference>
<dbReference type="FunFam" id="1.20.58.530:FF:000002">
    <property type="entry name" value="Class V myosin"/>
    <property type="match status" value="1"/>
</dbReference>
<evidence type="ECO:0000259" key="15">
    <source>
        <dbReference type="PROSITE" id="PS51456"/>
    </source>
</evidence>
<keyword evidence="17" id="KW-1185">Reference proteome</keyword>
<evidence type="ECO:0000256" key="3">
    <source>
        <dbReference type="ARBA" id="ARBA00022737"/>
    </source>
</evidence>
<dbReference type="Gene3D" id="1.20.58.530">
    <property type="match status" value="1"/>
</dbReference>
<dbReference type="InterPro" id="IPR058662">
    <property type="entry name" value="Myo5a/b_dom"/>
</dbReference>
<dbReference type="GO" id="GO:0016020">
    <property type="term" value="C:membrane"/>
    <property type="evidence" value="ECO:0007669"/>
    <property type="project" value="TreeGrafter"/>
</dbReference>
<keyword evidence="5 11" id="KW-0067">ATP-binding</keyword>
<feature type="coiled-coil region" evidence="12">
    <location>
        <begin position="945"/>
        <end position="1127"/>
    </location>
</feature>
<dbReference type="RefSeq" id="XP_019622362.1">
    <property type="nucleotide sequence ID" value="XM_019766803.1"/>
</dbReference>
<evidence type="ECO:0000256" key="10">
    <source>
        <dbReference type="ARBA" id="ARBA00023203"/>
    </source>
</evidence>
<proteinExistence type="inferred from homology"/>
<feature type="region of interest" description="Disordered" evidence="13">
    <location>
        <begin position="1503"/>
        <end position="1525"/>
    </location>
</feature>
<dbReference type="Pfam" id="PF25966">
    <property type="entry name" value="Myo5a"/>
    <property type="match status" value="1"/>
</dbReference>
<dbReference type="CDD" id="cd15470">
    <property type="entry name" value="Myo5_CBD"/>
    <property type="match status" value="1"/>
</dbReference>
<evidence type="ECO:0000256" key="11">
    <source>
        <dbReference type="PROSITE-ProRule" id="PRU00782"/>
    </source>
</evidence>
<dbReference type="GO" id="GO:0051015">
    <property type="term" value="F:actin filament binding"/>
    <property type="evidence" value="ECO:0007669"/>
    <property type="project" value="TreeGrafter"/>
</dbReference>
<evidence type="ECO:0000256" key="12">
    <source>
        <dbReference type="SAM" id="Coils"/>
    </source>
</evidence>
<feature type="coiled-coil region" evidence="12">
    <location>
        <begin position="2570"/>
        <end position="2611"/>
    </location>
</feature>
<accession>A0A6P4YUM8</accession>
<keyword evidence="8 11" id="KW-0518">Myosin</keyword>
<dbReference type="CDD" id="cd23767">
    <property type="entry name" value="IQCD"/>
    <property type="match status" value="1"/>
</dbReference>
<keyword evidence="9 11" id="KW-0505">Motor protein</keyword>
<gene>
    <name evidence="18" type="primary">LOC109468558</name>
</gene>
<evidence type="ECO:0000256" key="7">
    <source>
        <dbReference type="ARBA" id="ARBA00023054"/>
    </source>
</evidence>
<dbReference type="SMART" id="SM00015">
    <property type="entry name" value="IQ"/>
    <property type="match status" value="6"/>
</dbReference>
<dbReference type="CDD" id="cd01380">
    <property type="entry name" value="MYSc_Myo5"/>
    <property type="match status" value="1"/>
</dbReference>
<dbReference type="OrthoDB" id="6108017at2759"/>
<dbReference type="InterPro" id="IPR036961">
    <property type="entry name" value="Kinesin_motor_dom_sf"/>
</dbReference>
<evidence type="ECO:0000259" key="16">
    <source>
        <dbReference type="PROSITE" id="PS51844"/>
    </source>
</evidence>
<feature type="domain" description="Myosin N-terminal SH3-like" evidence="16">
    <location>
        <begin position="8"/>
        <end position="60"/>
    </location>
</feature>
<dbReference type="GO" id="GO:0016459">
    <property type="term" value="C:myosin complex"/>
    <property type="evidence" value="ECO:0007669"/>
    <property type="project" value="UniProtKB-KW"/>
</dbReference>
<evidence type="ECO:0000259" key="14">
    <source>
        <dbReference type="PROSITE" id="PS51126"/>
    </source>
</evidence>
<feature type="binding site" evidence="11">
    <location>
        <begin position="163"/>
        <end position="170"/>
    </location>
    <ligand>
        <name>ATP</name>
        <dbReference type="ChEBI" id="CHEBI:30616"/>
    </ligand>
</feature>
<name>A0A6P4YUM8_BRABE</name>
<dbReference type="InterPro" id="IPR027417">
    <property type="entry name" value="P-loop_NTPase"/>
</dbReference>
<keyword evidence="7 12" id="KW-0175">Coiled coil</keyword>